<keyword evidence="3" id="KW-1185">Reference proteome</keyword>
<proteinExistence type="predicted"/>
<dbReference type="Proteomes" id="UP001153328">
    <property type="component" value="Unassembled WGS sequence"/>
</dbReference>
<dbReference type="RefSeq" id="WP_205044990.1">
    <property type="nucleotide sequence ID" value="NZ_CAJVAX010000018.1"/>
</dbReference>
<evidence type="ECO:0000313" key="2">
    <source>
        <dbReference type="EMBL" id="CAG7646353.1"/>
    </source>
</evidence>
<protein>
    <recommendedName>
        <fullName evidence="4">Secreted protein</fullName>
    </recommendedName>
</protein>
<evidence type="ECO:0000256" key="1">
    <source>
        <dbReference type="SAM" id="SignalP"/>
    </source>
</evidence>
<feature type="chain" id="PRO_5040751207" description="Secreted protein" evidence="1">
    <location>
        <begin position="31"/>
        <end position="437"/>
    </location>
</feature>
<reference evidence="2" key="1">
    <citation type="submission" date="2021-06" db="EMBL/GenBank/DDBJ databases">
        <authorList>
            <person name="Arsene-Ploetze F."/>
        </authorList>
    </citation>
    <scope>NUCLEOTIDE SEQUENCE</scope>
    <source>
        <strain evidence="2">SBRY1</strain>
    </source>
</reference>
<feature type="signal peptide" evidence="1">
    <location>
        <begin position="1"/>
        <end position="30"/>
    </location>
</feature>
<organism evidence="2 3">
    <name type="scientific">Actinacidiphila bryophytorum</name>
    <dbReference type="NCBI Taxonomy" id="1436133"/>
    <lineage>
        <taxon>Bacteria</taxon>
        <taxon>Bacillati</taxon>
        <taxon>Actinomycetota</taxon>
        <taxon>Actinomycetes</taxon>
        <taxon>Kitasatosporales</taxon>
        <taxon>Streptomycetaceae</taxon>
        <taxon>Actinacidiphila</taxon>
    </lineage>
</organism>
<name>A0A9W4H2V2_9ACTN</name>
<evidence type="ECO:0000313" key="3">
    <source>
        <dbReference type="Proteomes" id="UP001153328"/>
    </source>
</evidence>
<accession>A0A9W4H2V2</accession>
<sequence length="437" mass="46249">MKVFRTRALLSLIPVAALLGALSTGTPAYASSVPNPGQLLDRTPDSTEMAKLKLTEHQVSAGTISTLDAQMPNVGVDTVLKSANHSMRNRADCQSSERAALPVKPAADAAYCWDTGDSVTQDWVPQGLTSSGDADDDGMWGTNKLILSGWTESSTSARVAFIDANDPAHLKYRWVLLVIPTDSGNNFARFGSHVGGMVWFGDKLIVTGRHGDGSNNALYVFSMQHILQAQVNSTAVGKVSGGFSADGYQYVMPAVGSYSQPGACTMTNDTDVPCFASVSLDRTTTPFSIVANEWFSSGGGPAARIFRYKLAAPGGDMPLEDGGTGTVNASQLLTSDAIGLQSVLAHNGTYYGADARGGVAQAGVMWRMRTSGTTSATCSGWDMDNACWAQHSEGISLWWSTQEVWSQTEWAADGNGDPHGTPVVPQRVLFSVPLSSM</sequence>
<dbReference type="AlphaFoldDB" id="A0A9W4H2V2"/>
<comment type="caution">
    <text evidence="2">The sequence shown here is derived from an EMBL/GenBank/DDBJ whole genome shotgun (WGS) entry which is preliminary data.</text>
</comment>
<dbReference type="EMBL" id="CAJVAX010000018">
    <property type="protein sequence ID" value="CAG7646353.1"/>
    <property type="molecule type" value="Genomic_DNA"/>
</dbReference>
<evidence type="ECO:0008006" key="4">
    <source>
        <dbReference type="Google" id="ProtNLM"/>
    </source>
</evidence>
<keyword evidence="1" id="KW-0732">Signal</keyword>
<gene>
    <name evidence="2" type="ORF">SBRY_40391</name>
</gene>